<feature type="region of interest" description="Disordered" evidence="1">
    <location>
        <begin position="34"/>
        <end position="69"/>
    </location>
</feature>
<evidence type="ECO:0000259" key="2">
    <source>
        <dbReference type="Pfam" id="PF12802"/>
    </source>
</evidence>
<dbReference type="GO" id="GO:0003700">
    <property type="term" value="F:DNA-binding transcription factor activity"/>
    <property type="evidence" value="ECO:0007669"/>
    <property type="project" value="InterPro"/>
</dbReference>
<dbReference type="AlphaFoldDB" id="A0A2X3CRR1"/>
<dbReference type="InterPro" id="IPR036388">
    <property type="entry name" value="WH-like_DNA-bd_sf"/>
</dbReference>
<evidence type="ECO:0000256" key="1">
    <source>
        <dbReference type="SAM" id="MobiDB-lite"/>
    </source>
</evidence>
<name>A0A2X3CRR1_KLEPN</name>
<dbReference type="EMBL" id="UASO01000003">
    <property type="protein sequence ID" value="SQC11325.1"/>
    <property type="molecule type" value="Genomic_DNA"/>
</dbReference>
<gene>
    <name evidence="3" type="ORF">NCTC9645_00586</name>
</gene>
<accession>A0A2X3CRR1</accession>
<organism evidence="3 4">
    <name type="scientific">Klebsiella pneumoniae</name>
    <dbReference type="NCBI Taxonomy" id="573"/>
    <lineage>
        <taxon>Bacteria</taxon>
        <taxon>Pseudomonadati</taxon>
        <taxon>Pseudomonadota</taxon>
        <taxon>Gammaproteobacteria</taxon>
        <taxon>Enterobacterales</taxon>
        <taxon>Enterobacteriaceae</taxon>
        <taxon>Klebsiella/Raoultella group</taxon>
        <taxon>Klebsiella</taxon>
        <taxon>Klebsiella pneumoniae complex</taxon>
    </lineage>
</organism>
<evidence type="ECO:0000313" key="3">
    <source>
        <dbReference type="EMBL" id="SQC11325.1"/>
    </source>
</evidence>
<evidence type="ECO:0000313" key="4">
    <source>
        <dbReference type="Proteomes" id="UP000250675"/>
    </source>
</evidence>
<dbReference type="Gene3D" id="1.10.10.10">
    <property type="entry name" value="Winged helix-like DNA-binding domain superfamily/Winged helix DNA-binding domain"/>
    <property type="match status" value="1"/>
</dbReference>
<protein>
    <submittedName>
        <fullName evidence="3">Uncharacterized protein conserved in archaea</fullName>
    </submittedName>
</protein>
<dbReference type="InterPro" id="IPR000835">
    <property type="entry name" value="HTH_MarR-typ"/>
</dbReference>
<reference evidence="3 4" key="1">
    <citation type="submission" date="2018-06" db="EMBL/GenBank/DDBJ databases">
        <authorList>
            <consortium name="Pathogen Informatics"/>
            <person name="Doyle S."/>
        </authorList>
    </citation>
    <scope>NUCLEOTIDE SEQUENCE [LARGE SCALE GENOMIC DNA]</scope>
    <source>
        <strain evidence="3 4">NCTC9645</strain>
    </source>
</reference>
<dbReference type="InterPro" id="IPR036390">
    <property type="entry name" value="WH_DNA-bd_sf"/>
</dbReference>
<sequence length="95" mass="10575">MTKKIKSRYRNEITAFEFLRANPDMTSGEIAKAMGRSGSSVSGQVKQLAGTGRIVRTGTKDGSPSWRVNDMPFGCGNPIRMRFEQLLQEHRTKGL</sequence>
<proteinExistence type="predicted"/>
<feature type="domain" description="HTH marR-type" evidence="2">
    <location>
        <begin position="11"/>
        <end position="58"/>
    </location>
</feature>
<dbReference type="SUPFAM" id="SSF46785">
    <property type="entry name" value="Winged helix' DNA-binding domain"/>
    <property type="match status" value="1"/>
</dbReference>
<dbReference type="Proteomes" id="UP000250675">
    <property type="component" value="Unassembled WGS sequence"/>
</dbReference>
<dbReference type="Pfam" id="PF12802">
    <property type="entry name" value="MarR_2"/>
    <property type="match status" value="1"/>
</dbReference>